<dbReference type="OrthoDB" id="9784823at2"/>
<reference evidence="9 10" key="1">
    <citation type="submission" date="2017-02" db="EMBL/GenBank/DDBJ databases">
        <authorList>
            <person name="Peterson S.W."/>
        </authorList>
    </citation>
    <scope>NUCLEOTIDE SEQUENCE [LARGE SCALE GENOMIC DNA]</scope>
    <source>
        <strain evidence="9 10">CECT 9189</strain>
    </source>
</reference>
<dbReference type="PANTHER" id="PTHR42933:SF4">
    <property type="entry name" value="TYPE I RESTRICTION ENZYME ECOKI METHYLASE SUBUNIT"/>
    <property type="match status" value="1"/>
</dbReference>
<accession>A0A1T4T6Z9</accession>
<evidence type="ECO:0000256" key="6">
    <source>
        <dbReference type="ARBA" id="ARBA00022747"/>
    </source>
</evidence>
<organism evidence="9 10">
    <name type="scientific">Photobacterium toruni</name>
    <dbReference type="NCBI Taxonomy" id="1935446"/>
    <lineage>
        <taxon>Bacteria</taxon>
        <taxon>Pseudomonadati</taxon>
        <taxon>Pseudomonadota</taxon>
        <taxon>Gammaproteobacteria</taxon>
        <taxon>Vibrionales</taxon>
        <taxon>Vibrionaceae</taxon>
        <taxon>Photobacterium</taxon>
    </lineage>
</organism>
<dbReference type="GO" id="GO:0032259">
    <property type="term" value="P:methylation"/>
    <property type="evidence" value="ECO:0007669"/>
    <property type="project" value="UniProtKB-KW"/>
</dbReference>
<comment type="catalytic activity">
    <reaction evidence="7">
        <text>a 2'-deoxyadenosine in DNA + S-adenosyl-L-methionine = an N(6)-methyl-2'-deoxyadenosine in DNA + S-adenosyl-L-homocysteine + H(+)</text>
        <dbReference type="Rhea" id="RHEA:15197"/>
        <dbReference type="Rhea" id="RHEA-COMP:12418"/>
        <dbReference type="Rhea" id="RHEA-COMP:12419"/>
        <dbReference type="ChEBI" id="CHEBI:15378"/>
        <dbReference type="ChEBI" id="CHEBI:57856"/>
        <dbReference type="ChEBI" id="CHEBI:59789"/>
        <dbReference type="ChEBI" id="CHEBI:90615"/>
        <dbReference type="ChEBI" id="CHEBI:90616"/>
        <dbReference type="EC" id="2.1.1.72"/>
    </reaction>
</comment>
<evidence type="ECO:0000256" key="7">
    <source>
        <dbReference type="ARBA" id="ARBA00047942"/>
    </source>
</evidence>
<dbReference type="PROSITE" id="PS00092">
    <property type="entry name" value="N6_MTASE"/>
    <property type="match status" value="1"/>
</dbReference>
<dbReference type="SUPFAM" id="SSF53335">
    <property type="entry name" value="S-adenosyl-L-methionine-dependent methyltransferases"/>
    <property type="match status" value="1"/>
</dbReference>
<dbReference type="InterPro" id="IPR051537">
    <property type="entry name" value="DNA_Adenine_Mtase"/>
</dbReference>
<keyword evidence="6" id="KW-0680">Restriction system</keyword>
<dbReference type="PRINTS" id="PR00507">
    <property type="entry name" value="N12N6MTFRASE"/>
</dbReference>
<dbReference type="GO" id="GO:0009007">
    <property type="term" value="F:site-specific DNA-methyltransferase (adenine-specific) activity"/>
    <property type="evidence" value="ECO:0007669"/>
    <property type="project" value="UniProtKB-EC"/>
</dbReference>
<feature type="domain" description="DNA methylase adenine-specific" evidence="8">
    <location>
        <begin position="153"/>
        <end position="476"/>
    </location>
</feature>
<dbReference type="GO" id="GO:0009307">
    <property type="term" value="P:DNA restriction-modification system"/>
    <property type="evidence" value="ECO:0007669"/>
    <property type="project" value="UniProtKB-KW"/>
</dbReference>
<keyword evidence="4 9" id="KW-0808">Transferase</keyword>
<dbReference type="RefSeq" id="WP_080174812.1">
    <property type="nucleotide sequence ID" value="NZ_AP024854.1"/>
</dbReference>
<dbReference type="InterPro" id="IPR003356">
    <property type="entry name" value="DNA_methylase_A-5"/>
</dbReference>
<keyword evidence="3 9" id="KW-0489">Methyltransferase</keyword>
<dbReference type="AlphaFoldDB" id="A0A1T4T6Z9"/>
<evidence type="ECO:0000256" key="3">
    <source>
        <dbReference type="ARBA" id="ARBA00022603"/>
    </source>
</evidence>
<dbReference type="Proteomes" id="UP000191116">
    <property type="component" value="Unassembled WGS sequence"/>
</dbReference>
<dbReference type="PANTHER" id="PTHR42933">
    <property type="entry name" value="SLR6095 PROTEIN"/>
    <property type="match status" value="1"/>
</dbReference>
<dbReference type="Gene3D" id="3.40.50.150">
    <property type="entry name" value="Vaccinia Virus protein VP39"/>
    <property type="match status" value="1"/>
</dbReference>
<dbReference type="Pfam" id="PF02384">
    <property type="entry name" value="N6_Mtase"/>
    <property type="match status" value="1"/>
</dbReference>
<dbReference type="EC" id="2.1.1.72" evidence="2"/>
<dbReference type="GO" id="GO:0008170">
    <property type="term" value="F:N-methyltransferase activity"/>
    <property type="evidence" value="ECO:0007669"/>
    <property type="project" value="InterPro"/>
</dbReference>
<dbReference type="GO" id="GO:0003677">
    <property type="term" value="F:DNA binding"/>
    <property type="evidence" value="ECO:0007669"/>
    <property type="project" value="InterPro"/>
</dbReference>
<dbReference type="EMBL" id="FUWP01000009">
    <property type="protein sequence ID" value="SKA35938.1"/>
    <property type="molecule type" value="Genomic_DNA"/>
</dbReference>
<evidence type="ECO:0000256" key="2">
    <source>
        <dbReference type="ARBA" id="ARBA00011900"/>
    </source>
</evidence>
<dbReference type="InterPro" id="IPR029063">
    <property type="entry name" value="SAM-dependent_MTases_sf"/>
</dbReference>
<proteinExistence type="inferred from homology"/>
<name>A0A1T4T6Z9_9GAMM</name>
<keyword evidence="5" id="KW-0949">S-adenosyl-L-methionine</keyword>
<gene>
    <name evidence="9" type="primary">hsdM_1</name>
    <name evidence="9" type="ORF">CZ814_01996</name>
</gene>
<protein>
    <recommendedName>
        <fullName evidence="2">site-specific DNA-methyltransferase (adenine-specific)</fullName>
        <ecNumber evidence="2">2.1.1.72</ecNumber>
    </recommendedName>
</protein>
<evidence type="ECO:0000256" key="4">
    <source>
        <dbReference type="ARBA" id="ARBA00022679"/>
    </source>
</evidence>
<evidence type="ECO:0000259" key="8">
    <source>
        <dbReference type="Pfam" id="PF02384"/>
    </source>
</evidence>
<comment type="similarity">
    <text evidence="1">Belongs to the N(4)/N(6)-methyltransferase family.</text>
</comment>
<evidence type="ECO:0000256" key="5">
    <source>
        <dbReference type="ARBA" id="ARBA00022691"/>
    </source>
</evidence>
<sequence length="517" mass="59388">MEKISKNKKIGDFYWAHADILRGIGINESVYDQRILAFMALKLLIDNHKLKFNFDYKNQFGLEPDMYHKYAGENSKQTLINLIDNIGEQGKNLKFFDQQPKYNPDAMTRNVLEFINYKRTFSLVNYIEEVEPHYLEMILDIYQEKADFTDYPKDKYKDLYEVTIARMKKLSGDLTGQHFTQQSIIHLMCASVLEDMKKSRSKVLAIYDPACGTGSMLMEAADYFAHHTNKPIQVYGQEYHGQTWFLAKVFLEISDIENTIAYGNTLTNPAFDKINGKDSFDFIIANPPFGVDWKHDYDEVISNMALEENSNYLVVKNAKDKIVTPKKSDGQFLFMMHILKLLQVSKKSHKRAKAAIVTNSTLASTGKQGGAEANIRQAIFKLNNLVALLEQPNAMFTNTSISSHIWFFDNQHKSSQAQLLKAQTDEYSMFVPHPQPKDKMKNAYSKLNIEQLLSYFKNDADYISKSVDTKKMHELNVSQLIGHKAVVADLSLAELFNNIEQELNALCDLKGNLYEIR</sequence>
<evidence type="ECO:0000313" key="10">
    <source>
        <dbReference type="Proteomes" id="UP000191116"/>
    </source>
</evidence>
<dbReference type="InterPro" id="IPR002052">
    <property type="entry name" value="DNA_methylase_N6_adenine_CS"/>
</dbReference>
<evidence type="ECO:0000256" key="1">
    <source>
        <dbReference type="ARBA" id="ARBA00006594"/>
    </source>
</evidence>
<evidence type="ECO:0000313" key="9">
    <source>
        <dbReference type="EMBL" id="SKA35938.1"/>
    </source>
</evidence>